<dbReference type="RefSeq" id="WP_229112047.1">
    <property type="nucleotide sequence ID" value="NZ_CP064788.1"/>
</dbReference>
<evidence type="ECO:0000313" key="1">
    <source>
        <dbReference type="EMBL" id="QSG08833.1"/>
    </source>
</evidence>
<dbReference type="GeneID" id="68852068"/>
<dbReference type="EMBL" id="CP064788">
    <property type="protein sequence ID" value="QSG08833.1"/>
    <property type="molecule type" value="Genomic_DNA"/>
</dbReference>
<sequence length="56" mass="6340">MSERSRFGRHYIETELQTIAEQLETSVKAYLVGGGAMSLRDLKETTKDVKLQMHGV</sequence>
<proteinExistence type="predicted"/>
<gene>
    <name evidence="1" type="ORF">HSR122_1437</name>
</gene>
<dbReference type="Proteomes" id="UP000662973">
    <property type="component" value="Chromosome"/>
</dbReference>
<dbReference type="KEGG" id="hds:HSR122_1437"/>
<organism evidence="1 2">
    <name type="scientific">Halapricum desulfuricans</name>
    <dbReference type="NCBI Taxonomy" id="2841257"/>
    <lineage>
        <taxon>Archaea</taxon>
        <taxon>Methanobacteriati</taxon>
        <taxon>Methanobacteriota</taxon>
        <taxon>Stenosarchaea group</taxon>
        <taxon>Halobacteria</taxon>
        <taxon>Halobacteriales</taxon>
        <taxon>Haloarculaceae</taxon>
        <taxon>Halapricum</taxon>
    </lineage>
</organism>
<keyword evidence="2" id="KW-1185">Reference proteome</keyword>
<protein>
    <submittedName>
        <fullName evidence="1">Uncharacterized protein</fullName>
    </submittedName>
</protein>
<dbReference type="AlphaFoldDB" id="A0A897NCP9"/>
<evidence type="ECO:0000313" key="2">
    <source>
        <dbReference type="Proteomes" id="UP000662973"/>
    </source>
</evidence>
<accession>A0A897NCP9</accession>
<reference evidence="1 2" key="1">
    <citation type="submission" date="2020-11" db="EMBL/GenBank/DDBJ databases">
        <title>Carbohydrate-dependent, anaerobic sulfur respiration: A novel catabolism in halophilic archaea.</title>
        <authorList>
            <person name="Sorokin D.Y."/>
            <person name="Messina E."/>
            <person name="Smedile F."/>
            <person name="La Cono V."/>
            <person name="Hallsworth J.E."/>
            <person name="Yakimov M.M."/>
        </authorList>
    </citation>
    <scope>NUCLEOTIDE SEQUENCE [LARGE SCALE GENOMIC DNA]</scope>
    <source>
        <strain evidence="1 2">HSR12-2</strain>
    </source>
</reference>
<name>A0A897NCP9_9EURY</name>